<protein>
    <submittedName>
        <fullName evidence="8">TolC family outer membrane protein</fullName>
    </submittedName>
</protein>
<organism evidence="8 9">
    <name type="scientific">Catenovulum sediminis</name>
    <dbReference type="NCBI Taxonomy" id="1740262"/>
    <lineage>
        <taxon>Bacteria</taxon>
        <taxon>Pseudomonadati</taxon>
        <taxon>Pseudomonadota</taxon>
        <taxon>Gammaproteobacteria</taxon>
        <taxon>Alteromonadales</taxon>
        <taxon>Alteromonadaceae</taxon>
        <taxon>Catenovulum</taxon>
    </lineage>
</organism>
<evidence type="ECO:0000256" key="6">
    <source>
        <dbReference type="ARBA" id="ARBA00023136"/>
    </source>
</evidence>
<dbReference type="NCBIfam" id="TIGR01844">
    <property type="entry name" value="type_I_sec_TolC"/>
    <property type="match status" value="1"/>
</dbReference>
<keyword evidence="9" id="KW-1185">Reference proteome</keyword>
<comment type="subcellular location">
    <subcellularLocation>
        <location evidence="1">Cell outer membrane</location>
    </subcellularLocation>
</comment>
<evidence type="ECO:0000256" key="3">
    <source>
        <dbReference type="ARBA" id="ARBA00022448"/>
    </source>
</evidence>
<keyword evidence="4" id="KW-1134">Transmembrane beta strand</keyword>
<comment type="similarity">
    <text evidence="2">Belongs to the outer membrane factor (OMF) (TC 1.B.17) family.</text>
</comment>
<evidence type="ECO:0000313" key="8">
    <source>
        <dbReference type="EMBL" id="MER2493500.1"/>
    </source>
</evidence>
<name>A0ABV1RKT6_9ALTE</name>
<evidence type="ECO:0000256" key="7">
    <source>
        <dbReference type="ARBA" id="ARBA00023237"/>
    </source>
</evidence>
<dbReference type="Gene3D" id="1.20.1600.10">
    <property type="entry name" value="Outer membrane efflux proteins (OEP)"/>
    <property type="match status" value="1"/>
</dbReference>
<dbReference type="Proteomes" id="UP001467690">
    <property type="component" value="Unassembled WGS sequence"/>
</dbReference>
<dbReference type="InterPro" id="IPR051906">
    <property type="entry name" value="TolC-like"/>
</dbReference>
<evidence type="ECO:0000256" key="2">
    <source>
        <dbReference type="ARBA" id="ARBA00007613"/>
    </source>
</evidence>
<dbReference type="SUPFAM" id="SSF56954">
    <property type="entry name" value="Outer membrane efflux proteins (OEP)"/>
    <property type="match status" value="1"/>
</dbReference>
<dbReference type="RefSeq" id="WP_246072262.1">
    <property type="nucleotide sequence ID" value="NZ_CP041660.1"/>
</dbReference>
<evidence type="ECO:0000256" key="5">
    <source>
        <dbReference type="ARBA" id="ARBA00022692"/>
    </source>
</evidence>
<dbReference type="InterPro" id="IPR003423">
    <property type="entry name" value="OMP_efflux"/>
</dbReference>
<keyword evidence="7" id="KW-0998">Cell outer membrane</keyword>
<dbReference type="InterPro" id="IPR010130">
    <property type="entry name" value="T1SS_OMP_TolC"/>
</dbReference>
<sequence length="439" mass="48377">MRMHMPFIGILIAGSILMPATAGESLYDIYQQAKQQDPKIRQAQANYQATLQNNPLAKSRILPQLNGNLSHTVDDSQSITRQSASISLSQSIYQHENWLNLSTAEKQVKQSEMRLTLSEYDLIVRVVNAYLNVLQAQDTLSFVQAEKSAIERQLEKTKQQLKVGISAITNLHEAQAQFDASVAQEISAMNDIELAKEALREITGQYHSEIKTFDTESFTPPELNPNNINDWLKIATARNPSLLEQKIAVAIAKQQIDIASAGHLPNANFSANYGWVDNEFEQADQTTGNINTINSRNDGLSWTISVNVPIYSGGNTSAQTKQARQQYVAVSQALELTHRGIIKAVRSGYNDVKTTLARINALQQSVVSAESALNATQAGFNVGTRTIVDVLNSTKVVFDAKRNLASARYDYIKAIINLKSASGNLTENDVVAINNLTKD</sequence>
<proteinExistence type="inferred from homology"/>
<reference evidence="8 9" key="1">
    <citation type="submission" date="2024-06" db="EMBL/GenBank/DDBJ databases">
        <authorList>
            <person name="Chen R.Y."/>
        </authorList>
    </citation>
    <scope>NUCLEOTIDE SEQUENCE [LARGE SCALE GENOMIC DNA]</scope>
    <source>
        <strain evidence="8 9">D2</strain>
    </source>
</reference>
<gene>
    <name evidence="8" type="ORF">ABS311_16600</name>
</gene>
<evidence type="ECO:0000256" key="4">
    <source>
        <dbReference type="ARBA" id="ARBA00022452"/>
    </source>
</evidence>
<comment type="caution">
    <text evidence="8">The sequence shown here is derived from an EMBL/GenBank/DDBJ whole genome shotgun (WGS) entry which is preliminary data.</text>
</comment>
<evidence type="ECO:0000313" key="9">
    <source>
        <dbReference type="Proteomes" id="UP001467690"/>
    </source>
</evidence>
<accession>A0ABV1RKT6</accession>
<dbReference type="EMBL" id="JBELOE010000265">
    <property type="protein sequence ID" value="MER2493500.1"/>
    <property type="molecule type" value="Genomic_DNA"/>
</dbReference>
<dbReference type="Pfam" id="PF02321">
    <property type="entry name" value="OEP"/>
    <property type="match status" value="2"/>
</dbReference>
<dbReference type="PANTHER" id="PTHR30026:SF20">
    <property type="entry name" value="OUTER MEMBRANE PROTEIN TOLC"/>
    <property type="match status" value="1"/>
</dbReference>
<evidence type="ECO:0000256" key="1">
    <source>
        <dbReference type="ARBA" id="ARBA00004442"/>
    </source>
</evidence>
<keyword evidence="5" id="KW-0812">Transmembrane</keyword>
<keyword evidence="6" id="KW-0472">Membrane</keyword>
<keyword evidence="3" id="KW-0813">Transport</keyword>
<dbReference type="PANTHER" id="PTHR30026">
    <property type="entry name" value="OUTER MEMBRANE PROTEIN TOLC"/>
    <property type="match status" value="1"/>
</dbReference>